<dbReference type="GO" id="GO:0003995">
    <property type="term" value="F:acyl-CoA dehydrogenase activity"/>
    <property type="evidence" value="ECO:0007669"/>
    <property type="project" value="TreeGrafter"/>
</dbReference>
<evidence type="ECO:0000259" key="9">
    <source>
        <dbReference type="Pfam" id="PF02770"/>
    </source>
</evidence>
<dbReference type="AlphaFoldDB" id="A0A4U6BM64"/>
<dbReference type="Gene3D" id="2.40.110.10">
    <property type="entry name" value="Butyryl-CoA Dehydrogenase, subunit A, domain 2"/>
    <property type="match status" value="1"/>
</dbReference>
<keyword evidence="5 7" id="KW-0274">FAD</keyword>
<keyword evidence="6 7" id="KW-0560">Oxidoreductase</keyword>
<evidence type="ECO:0000256" key="3">
    <source>
        <dbReference type="ARBA" id="ARBA00011738"/>
    </source>
</evidence>
<protein>
    <submittedName>
        <fullName evidence="11">Acyl-CoA dehydrogenase</fullName>
    </submittedName>
</protein>
<comment type="cofactor">
    <cofactor evidence="1 7">
        <name>FAD</name>
        <dbReference type="ChEBI" id="CHEBI:57692"/>
    </cofactor>
</comment>
<dbReference type="SUPFAM" id="SSF56645">
    <property type="entry name" value="Acyl-CoA dehydrogenase NM domain-like"/>
    <property type="match status" value="1"/>
</dbReference>
<organism evidence="11 12">
    <name type="scientific">Afipia massiliensis</name>
    <dbReference type="NCBI Taxonomy" id="211460"/>
    <lineage>
        <taxon>Bacteria</taxon>
        <taxon>Pseudomonadati</taxon>
        <taxon>Pseudomonadota</taxon>
        <taxon>Alphaproteobacteria</taxon>
        <taxon>Hyphomicrobiales</taxon>
        <taxon>Nitrobacteraceae</taxon>
        <taxon>Afipia</taxon>
    </lineage>
</organism>
<comment type="subunit">
    <text evidence="3">Homodimer.</text>
</comment>
<dbReference type="InterPro" id="IPR050741">
    <property type="entry name" value="Acyl-CoA_dehydrogenase"/>
</dbReference>
<dbReference type="Pfam" id="PF02771">
    <property type="entry name" value="Acyl-CoA_dh_N"/>
    <property type="match status" value="1"/>
</dbReference>
<evidence type="ECO:0000256" key="2">
    <source>
        <dbReference type="ARBA" id="ARBA00009347"/>
    </source>
</evidence>
<evidence type="ECO:0000313" key="11">
    <source>
        <dbReference type="EMBL" id="TKT70485.1"/>
    </source>
</evidence>
<keyword evidence="4 7" id="KW-0285">Flavoprotein</keyword>
<keyword evidence="12" id="KW-1185">Reference proteome</keyword>
<evidence type="ECO:0000259" key="8">
    <source>
        <dbReference type="Pfam" id="PF00441"/>
    </source>
</evidence>
<dbReference type="PANTHER" id="PTHR48083">
    <property type="entry name" value="MEDIUM-CHAIN SPECIFIC ACYL-COA DEHYDROGENASE, MITOCHONDRIAL-RELATED"/>
    <property type="match status" value="1"/>
</dbReference>
<dbReference type="STRING" id="211460.YH63_15760"/>
<evidence type="ECO:0000256" key="7">
    <source>
        <dbReference type="RuleBase" id="RU362125"/>
    </source>
</evidence>
<evidence type="ECO:0000313" key="12">
    <source>
        <dbReference type="Proteomes" id="UP000034832"/>
    </source>
</evidence>
<dbReference type="InterPro" id="IPR009100">
    <property type="entry name" value="AcylCoA_DH/oxidase_NM_dom_sf"/>
</dbReference>
<dbReference type="InterPro" id="IPR046373">
    <property type="entry name" value="Acyl-CoA_Oxase/DH_mid-dom_sf"/>
</dbReference>
<dbReference type="GO" id="GO:0005737">
    <property type="term" value="C:cytoplasm"/>
    <property type="evidence" value="ECO:0007669"/>
    <property type="project" value="TreeGrafter"/>
</dbReference>
<evidence type="ECO:0000259" key="10">
    <source>
        <dbReference type="Pfam" id="PF02771"/>
    </source>
</evidence>
<dbReference type="Pfam" id="PF02770">
    <property type="entry name" value="Acyl-CoA_dh_M"/>
    <property type="match status" value="1"/>
</dbReference>
<dbReference type="GO" id="GO:0050660">
    <property type="term" value="F:flavin adenine dinucleotide binding"/>
    <property type="evidence" value="ECO:0007669"/>
    <property type="project" value="InterPro"/>
</dbReference>
<evidence type="ECO:0000256" key="6">
    <source>
        <dbReference type="ARBA" id="ARBA00023002"/>
    </source>
</evidence>
<gene>
    <name evidence="11" type="ORF">YH63_003125</name>
</gene>
<dbReference type="SUPFAM" id="SSF47203">
    <property type="entry name" value="Acyl-CoA dehydrogenase C-terminal domain-like"/>
    <property type="match status" value="1"/>
</dbReference>
<dbReference type="PANTHER" id="PTHR48083:SF13">
    <property type="entry name" value="ACYL-COA DEHYDROGENASE FAMILY MEMBER 11"/>
    <property type="match status" value="1"/>
</dbReference>
<dbReference type="InterPro" id="IPR013786">
    <property type="entry name" value="AcylCoA_DH/ox_N"/>
</dbReference>
<dbReference type="InterPro" id="IPR037069">
    <property type="entry name" value="AcylCoA_DH/ox_N_sf"/>
</dbReference>
<comment type="similarity">
    <text evidence="2 7">Belongs to the acyl-CoA dehydrogenase family.</text>
</comment>
<proteinExistence type="inferred from homology"/>
<accession>A0A4U6BM64</accession>
<dbReference type="InterPro" id="IPR006091">
    <property type="entry name" value="Acyl-CoA_Oxase/DH_mid-dom"/>
</dbReference>
<dbReference type="InterPro" id="IPR036250">
    <property type="entry name" value="AcylCo_DH-like_C"/>
</dbReference>
<name>A0A4U6BM64_9BRAD</name>
<dbReference type="RefSeq" id="WP_046829792.1">
    <property type="nucleotide sequence ID" value="NZ_LBIA02000001.1"/>
</dbReference>
<sequence length="392" mass="42927">MNFSVPAQVLELASRVKEFVRDIVVPYETDERWTSHGPTDDLRRELNDLARKAGVFAPHVSKEYGGQGLSHLGQAAVFTAAGYSMLGPVALHCAAPDEGNMHLLDVVARPDQRERYLKPLATGAGRSCFCMTEPSPGAGSDPSQLLTTARLDGNTWVIDGEKWLITGAEGAAFAIIMAKVVGGEADGRATMFLADMSDDAIKIERTLDTIDSSFTGGHAVVRFDQLRVPSDAILGEIGEGYKYAQIRLAPARLTHCMRWLGSAIRAQEIATEFARRRTAFGKVLGEHEGVSFMLADNAMDIHTSQLTIWHTAWLLDKGEKASAESSMAKVICSEAIARVADRSLQILGGLGTTRDTIVERFYRDVRAFRIYDGPSEVHRWAIGRRLVRGHTK</sequence>
<evidence type="ECO:0000256" key="4">
    <source>
        <dbReference type="ARBA" id="ARBA00022630"/>
    </source>
</evidence>
<feature type="domain" description="Acyl-CoA dehydrogenase/oxidase N-terminal" evidence="10">
    <location>
        <begin position="11"/>
        <end position="123"/>
    </location>
</feature>
<dbReference type="Gene3D" id="1.20.140.10">
    <property type="entry name" value="Butyryl-CoA Dehydrogenase, subunit A, domain 3"/>
    <property type="match status" value="1"/>
</dbReference>
<evidence type="ECO:0000256" key="1">
    <source>
        <dbReference type="ARBA" id="ARBA00001974"/>
    </source>
</evidence>
<dbReference type="InterPro" id="IPR009075">
    <property type="entry name" value="AcylCo_DH/oxidase_C"/>
</dbReference>
<dbReference type="Pfam" id="PF00441">
    <property type="entry name" value="Acyl-CoA_dh_1"/>
    <property type="match status" value="1"/>
</dbReference>
<dbReference type="EMBL" id="LBIA02000001">
    <property type="protein sequence ID" value="TKT70485.1"/>
    <property type="molecule type" value="Genomic_DNA"/>
</dbReference>
<reference evidence="11" key="1">
    <citation type="submission" date="2019-04" db="EMBL/GenBank/DDBJ databases">
        <title>Whole genome sequencing of cave bacteria.</title>
        <authorList>
            <person name="Gan H.M."/>
            <person name="Barton H."/>
            <person name="Savka M.A."/>
        </authorList>
    </citation>
    <scope>NUCLEOTIDE SEQUENCE [LARGE SCALE GENOMIC DNA]</scope>
    <source>
        <strain evidence="11">LC387</strain>
    </source>
</reference>
<feature type="domain" description="Acyl-CoA oxidase/dehydrogenase middle" evidence="9">
    <location>
        <begin position="128"/>
        <end position="209"/>
    </location>
</feature>
<feature type="domain" description="Acyl-CoA dehydrogenase/oxidase C-terminal" evidence="8">
    <location>
        <begin position="238"/>
        <end position="386"/>
    </location>
</feature>
<dbReference type="Gene3D" id="1.10.540.10">
    <property type="entry name" value="Acyl-CoA dehydrogenase/oxidase, N-terminal domain"/>
    <property type="match status" value="1"/>
</dbReference>
<dbReference type="Proteomes" id="UP000034832">
    <property type="component" value="Unassembled WGS sequence"/>
</dbReference>
<comment type="caution">
    <text evidence="11">The sequence shown here is derived from an EMBL/GenBank/DDBJ whole genome shotgun (WGS) entry which is preliminary data.</text>
</comment>
<dbReference type="OrthoDB" id="9775090at2"/>
<evidence type="ECO:0000256" key="5">
    <source>
        <dbReference type="ARBA" id="ARBA00022827"/>
    </source>
</evidence>
<dbReference type="GO" id="GO:0033539">
    <property type="term" value="P:fatty acid beta-oxidation using acyl-CoA dehydrogenase"/>
    <property type="evidence" value="ECO:0007669"/>
    <property type="project" value="TreeGrafter"/>
</dbReference>